<name>A0A0E9VGK7_ANGAN</name>
<dbReference type="EMBL" id="GBXM01031421">
    <property type="protein sequence ID" value="JAH77156.1"/>
    <property type="molecule type" value="Transcribed_RNA"/>
</dbReference>
<protein>
    <submittedName>
        <fullName evidence="1">Uncharacterized protein</fullName>
    </submittedName>
</protein>
<evidence type="ECO:0000313" key="1">
    <source>
        <dbReference type="EMBL" id="JAH77156.1"/>
    </source>
</evidence>
<sequence length="48" mass="5317">MEDLKGNICFQNEAEVATDGVRLLRAPQNRTWTDGLNSSVSFQAACCR</sequence>
<proteinExistence type="predicted"/>
<organism evidence="1">
    <name type="scientific">Anguilla anguilla</name>
    <name type="common">European freshwater eel</name>
    <name type="synonym">Muraena anguilla</name>
    <dbReference type="NCBI Taxonomy" id="7936"/>
    <lineage>
        <taxon>Eukaryota</taxon>
        <taxon>Metazoa</taxon>
        <taxon>Chordata</taxon>
        <taxon>Craniata</taxon>
        <taxon>Vertebrata</taxon>
        <taxon>Euteleostomi</taxon>
        <taxon>Actinopterygii</taxon>
        <taxon>Neopterygii</taxon>
        <taxon>Teleostei</taxon>
        <taxon>Anguilliformes</taxon>
        <taxon>Anguillidae</taxon>
        <taxon>Anguilla</taxon>
    </lineage>
</organism>
<reference evidence="1" key="2">
    <citation type="journal article" date="2015" name="Fish Shellfish Immunol.">
        <title>Early steps in the European eel (Anguilla anguilla)-Vibrio vulnificus interaction in the gills: Role of the RtxA13 toxin.</title>
        <authorList>
            <person name="Callol A."/>
            <person name="Pajuelo D."/>
            <person name="Ebbesson L."/>
            <person name="Teles M."/>
            <person name="MacKenzie S."/>
            <person name="Amaro C."/>
        </authorList>
    </citation>
    <scope>NUCLEOTIDE SEQUENCE</scope>
</reference>
<reference evidence="1" key="1">
    <citation type="submission" date="2014-11" db="EMBL/GenBank/DDBJ databases">
        <authorList>
            <person name="Amaro Gonzalez C."/>
        </authorList>
    </citation>
    <scope>NUCLEOTIDE SEQUENCE</scope>
</reference>
<accession>A0A0E9VGK7</accession>
<dbReference type="AlphaFoldDB" id="A0A0E9VGK7"/>